<protein>
    <submittedName>
        <fullName evidence="5">Transcriptional regulator, MarR family</fullName>
    </submittedName>
</protein>
<dbReference type="PANTHER" id="PTHR42756:SF1">
    <property type="entry name" value="TRANSCRIPTIONAL REPRESSOR OF EMRAB OPERON"/>
    <property type="match status" value="1"/>
</dbReference>
<name>A0A160VDA8_9ZZZZ</name>
<evidence type="ECO:0000256" key="3">
    <source>
        <dbReference type="ARBA" id="ARBA00023163"/>
    </source>
</evidence>
<evidence type="ECO:0000259" key="4">
    <source>
        <dbReference type="PROSITE" id="PS50995"/>
    </source>
</evidence>
<accession>A0A160VDA8</accession>
<dbReference type="InterPro" id="IPR000835">
    <property type="entry name" value="HTH_MarR-typ"/>
</dbReference>
<sequence>MADKESLQFHMNLGMLINSAHRAMTKRFVQNAHESGLDISLDQWMVLGPIWQRGDASQKELGDMCLKDKTSVTRIIDTLEKKNLVVRVPDQLDHRVNRVILTNAGKQLFYDVLPVMEKTREEVKKNIPDEDIEIFKNVLSSIIINLENEKG</sequence>
<reference evidence="5" key="1">
    <citation type="submission" date="2015-10" db="EMBL/GenBank/DDBJ databases">
        <authorList>
            <person name="Gilbert D.G."/>
        </authorList>
    </citation>
    <scope>NUCLEOTIDE SEQUENCE</scope>
</reference>
<keyword evidence="1" id="KW-0805">Transcription regulation</keyword>
<evidence type="ECO:0000313" key="5">
    <source>
        <dbReference type="EMBL" id="CUV08365.1"/>
    </source>
</evidence>
<dbReference type="EMBL" id="FAXC01000047">
    <property type="protein sequence ID" value="CUV08365.1"/>
    <property type="molecule type" value="Genomic_DNA"/>
</dbReference>
<proteinExistence type="predicted"/>
<evidence type="ECO:0000256" key="1">
    <source>
        <dbReference type="ARBA" id="ARBA00023015"/>
    </source>
</evidence>
<keyword evidence="2" id="KW-0238">DNA-binding</keyword>
<dbReference type="Gene3D" id="1.10.10.10">
    <property type="entry name" value="Winged helix-like DNA-binding domain superfamily/Winged helix DNA-binding domain"/>
    <property type="match status" value="1"/>
</dbReference>
<dbReference type="InterPro" id="IPR036388">
    <property type="entry name" value="WH-like_DNA-bd_sf"/>
</dbReference>
<dbReference type="GO" id="GO:0003677">
    <property type="term" value="F:DNA binding"/>
    <property type="evidence" value="ECO:0007669"/>
    <property type="project" value="UniProtKB-KW"/>
</dbReference>
<dbReference type="InterPro" id="IPR036390">
    <property type="entry name" value="WH_DNA-bd_sf"/>
</dbReference>
<dbReference type="Pfam" id="PF01047">
    <property type="entry name" value="MarR"/>
    <property type="match status" value="1"/>
</dbReference>
<feature type="domain" description="HTH marR-type" evidence="4">
    <location>
        <begin position="10"/>
        <end position="144"/>
    </location>
</feature>
<dbReference type="SUPFAM" id="SSF46785">
    <property type="entry name" value="Winged helix' DNA-binding domain"/>
    <property type="match status" value="1"/>
</dbReference>
<organism evidence="5">
    <name type="scientific">hydrothermal vent metagenome</name>
    <dbReference type="NCBI Taxonomy" id="652676"/>
    <lineage>
        <taxon>unclassified sequences</taxon>
        <taxon>metagenomes</taxon>
        <taxon>ecological metagenomes</taxon>
    </lineage>
</organism>
<dbReference type="PRINTS" id="PR00598">
    <property type="entry name" value="HTHMARR"/>
</dbReference>
<dbReference type="GO" id="GO:0003700">
    <property type="term" value="F:DNA-binding transcription factor activity"/>
    <property type="evidence" value="ECO:0007669"/>
    <property type="project" value="InterPro"/>
</dbReference>
<dbReference type="SMART" id="SM00347">
    <property type="entry name" value="HTH_MARR"/>
    <property type="match status" value="1"/>
</dbReference>
<gene>
    <name evidence="5" type="ORF">MGWOODY_Mmi2094</name>
</gene>
<dbReference type="AlphaFoldDB" id="A0A160VDA8"/>
<keyword evidence="3" id="KW-0804">Transcription</keyword>
<evidence type="ECO:0000256" key="2">
    <source>
        <dbReference type="ARBA" id="ARBA00023125"/>
    </source>
</evidence>
<dbReference type="PANTHER" id="PTHR42756">
    <property type="entry name" value="TRANSCRIPTIONAL REGULATOR, MARR"/>
    <property type="match status" value="1"/>
</dbReference>
<dbReference type="PROSITE" id="PS50995">
    <property type="entry name" value="HTH_MARR_2"/>
    <property type="match status" value="1"/>
</dbReference>